<dbReference type="PROSITE" id="PS50853">
    <property type="entry name" value="FN3"/>
    <property type="match status" value="3"/>
</dbReference>
<protein>
    <submittedName>
        <fullName evidence="4">Fibronectin type III domain-containing protein</fullName>
    </submittedName>
</protein>
<dbReference type="InterPro" id="IPR045474">
    <property type="entry name" value="GEVED"/>
</dbReference>
<feature type="signal peptide" evidence="2">
    <location>
        <begin position="1"/>
        <end position="22"/>
    </location>
</feature>
<keyword evidence="5" id="KW-1185">Reference proteome</keyword>
<dbReference type="InterPro" id="IPR003961">
    <property type="entry name" value="FN3_dom"/>
</dbReference>
<evidence type="ECO:0000313" key="4">
    <source>
        <dbReference type="EMBL" id="MDN3705774.1"/>
    </source>
</evidence>
<feature type="domain" description="Fibronectin type-III" evidence="3">
    <location>
        <begin position="499"/>
        <end position="591"/>
    </location>
</feature>
<dbReference type="SMART" id="SM00060">
    <property type="entry name" value="FN3"/>
    <property type="match status" value="3"/>
</dbReference>
<dbReference type="CDD" id="cd00063">
    <property type="entry name" value="FN3"/>
    <property type="match status" value="2"/>
</dbReference>
<feature type="domain" description="Fibronectin type-III" evidence="3">
    <location>
        <begin position="735"/>
        <end position="832"/>
    </location>
</feature>
<evidence type="ECO:0000259" key="3">
    <source>
        <dbReference type="PROSITE" id="PS50853"/>
    </source>
</evidence>
<dbReference type="SUPFAM" id="SSF49265">
    <property type="entry name" value="Fibronectin type III"/>
    <property type="match status" value="1"/>
</dbReference>
<name>A0ABT8CRS1_9FLAO</name>
<dbReference type="NCBIfam" id="TIGR04183">
    <property type="entry name" value="Por_Secre_tail"/>
    <property type="match status" value="1"/>
</dbReference>
<dbReference type="RefSeq" id="WP_290361924.1">
    <property type="nucleotide sequence ID" value="NZ_JAUFQU010000001.1"/>
</dbReference>
<evidence type="ECO:0000256" key="2">
    <source>
        <dbReference type="SAM" id="SignalP"/>
    </source>
</evidence>
<dbReference type="InterPro" id="IPR013783">
    <property type="entry name" value="Ig-like_fold"/>
</dbReference>
<dbReference type="EMBL" id="JAUFQU010000001">
    <property type="protein sequence ID" value="MDN3705774.1"/>
    <property type="molecule type" value="Genomic_DNA"/>
</dbReference>
<gene>
    <name evidence="4" type="ORF">QW060_01380</name>
</gene>
<dbReference type="InterPro" id="IPR036116">
    <property type="entry name" value="FN3_sf"/>
</dbReference>
<reference evidence="5" key="1">
    <citation type="journal article" date="2019" name="Int. J. Syst. Evol. Microbiol.">
        <title>The Global Catalogue of Microorganisms (GCM) 10K type strain sequencing project: providing services to taxonomists for standard genome sequencing and annotation.</title>
        <authorList>
            <consortium name="The Broad Institute Genomics Platform"/>
            <consortium name="The Broad Institute Genome Sequencing Center for Infectious Disease"/>
            <person name="Wu L."/>
            <person name="Ma J."/>
        </authorList>
    </citation>
    <scope>NUCLEOTIDE SEQUENCE [LARGE SCALE GENOMIC DNA]</scope>
    <source>
        <strain evidence="5">CECT 7184</strain>
    </source>
</reference>
<dbReference type="Proteomes" id="UP001242368">
    <property type="component" value="Unassembled WGS sequence"/>
</dbReference>
<dbReference type="Pfam" id="PF19081">
    <property type="entry name" value="Ig_7"/>
    <property type="match status" value="3"/>
</dbReference>
<proteinExistence type="predicted"/>
<dbReference type="InterPro" id="IPR026444">
    <property type="entry name" value="Secre_tail"/>
</dbReference>
<sequence>MRKTIFFALIIKMILLSGVLNAQTYQTLTINGFNHDVIANGVGTANSSTTNDVDGASYCFKAIDWKLNATSAAQTSGFPLNGTITSAATAGLTYQLQSYSANNSIRLVATDNTIVSTVTGVVKAKKLFVLATSGSTASNMECVVTFQDNTTQSFLTNNVPDWYYGTNPPPAYVGFGRLSRATNTAENPSGDPRLYQIALNIAVANQNKEVKSITFTRSATSGGVLNIFAVSAELLGTCPSPEPVTFDAITTATATATLTAPAIIPANGYNYEVRTSGLPGSGATGLVTSGNIPAANTTANLTGLPSSQTLQFYIRSNCSTTDQGAWTGPFLFTMACDVIGAFTENFDTTAVGSSSNPTVPTCWTFIDSGAGYGYVSSSYSTSSPRSFYMYNSSDNSGNYILVSPKTNNLGNGGYRVKFKVRSDWGDYNMIFGRAASNTDATTFTAIGPSITVTPTFTQYVIEIPATTDDYFAFKHGLQGTYRSIYIDDVVFEPIPTCADVLTLDATLQFSALSAVLSWTVPASATNTLFDIEWGIQGFTPGSGTVLTGVTNNYLLEGLTVGQTYAFRVRSNCGTGGVGAWSDIKTFKFDYCSSVPTSNDGSGVTNVTINGTSIPVADVMYYHHTAAPQVELIVGQTATGSVSFATGYTYDTNIWIDLNKNGVFESSELLYQGNSTSANPTTLNVTIPLVGNYAGGIYRMRIGTADSGQVPPNPCYSGSYGVTVDIDVKITPPCLPPDLAATTAITNNSAVINWTASESDPETGYAYEVRTSGAAGSGATGLVSSGTVSATNFAQYVEGLSPSTTYSVYVKTLCNDTELSAWTTAGTFETLCQMTAPIVGATQIICMETPVGDIPVTTASGATIKWYSSLTSTDEITSIAAPGTYYVKTSNAQGCMSNRIAVNVVMVSTSLPAFQAQQYFCNGATVNDLSATPVSGLNIKWYATADATDALASDYVLQNGAIYYVSQATPAGCESSRGQVTAVITGTPAVLSVTQVAMCQPTTFAELQNLGAQTNATIKWYTSLNSLTPIDPSTIVSSGTYFATQTINTCESARTAVNFVSYIGLQKPAAGTQYICGSGSVSDLIATGAVAGAEYHWYTSLTSATPLSSTAALTSGIYYVSQAVLGCESERRSVSVRVIPQTAPVVSPFVICGSGTISNLHIAAASGVSYKWYASASATTELTQNTVLATGTYYVAREEQGCVSQRTPVSVTVFAIPSSPTGSENQSFTVYTMGEATIANLAMDQSGVVWYATYNNARNGINPLSADTPLENGHTYYAVIISANGCPSMPTAVHVDVTLGLDDFDKTNLVYYPNPTADILNIRYKQTIDAVTVYNLVGQKVMTKAFNSDQIQLDMSGFSAGNYLIELHSENQAQIIKVVKK</sequence>
<organism evidence="4 5">
    <name type="scientific">Paenimyroides ceti</name>
    <dbReference type="NCBI Taxonomy" id="395087"/>
    <lineage>
        <taxon>Bacteria</taxon>
        <taxon>Pseudomonadati</taxon>
        <taxon>Bacteroidota</taxon>
        <taxon>Flavobacteriia</taxon>
        <taxon>Flavobacteriales</taxon>
        <taxon>Flavobacteriaceae</taxon>
        <taxon>Paenimyroides</taxon>
    </lineage>
</organism>
<dbReference type="InterPro" id="IPR044023">
    <property type="entry name" value="Ig_7"/>
</dbReference>
<evidence type="ECO:0000313" key="5">
    <source>
        <dbReference type="Proteomes" id="UP001242368"/>
    </source>
</evidence>
<accession>A0ABT8CRS1</accession>
<feature type="domain" description="Fibronectin type-III" evidence="3">
    <location>
        <begin position="240"/>
        <end position="337"/>
    </location>
</feature>
<dbReference type="Pfam" id="PF00041">
    <property type="entry name" value="fn3"/>
    <property type="match status" value="1"/>
</dbReference>
<comment type="caution">
    <text evidence="4">The sequence shown here is derived from an EMBL/GenBank/DDBJ whole genome shotgun (WGS) entry which is preliminary data.</text>
</comment>
<dbReference type="Pfam" id="PF20009">
    <property type="entry name" value="GEVED"/>
    <property type="match status" value="1"/>
</dbReference>
<keyword evidence="1 2" id="KW-0732">Signal</keyword>
<dbReference type="Gene3D" id="2.60.40.10">
    <property type="entry name" value="Immunoglobulins"/>
    <property type="match status" value="2"/>
</dbReference>
<evidence type="ECO:0000256" key="1">
    <source>
        <dbReference type="ARBA" id="ARBA00022729"/>
    </source>
</evidence>
<feature type="chain" id="PRO_5046234154" evidence="2">
    <location>
        <begin position="23"/>
        <end position="1380"/>
    </location>
</feature>
<dbReference type="Pfam" id="PF18962">
    <property type="entry name" value="Por_Secre_tail"/>
    <property type="match status" value="1"/>
</dbReference>